<dbReference type="InterPro" id="IPR041698">
    <property type="entry name" value="Methyltransf_25"/>
</dbReference>
<evidence type="ECO:0000313" key="4">
    <source>
        <dbReference type="Proteomes" id="UP000220635"/>
    </source>
</evidence>
<reference evidence="3 4" key="1">
    <citation type="submission" date="2017-09" db="EMBL/GenBank/DDBJ databases">
        <title>Large-scale bioinformatics analysis of Bacillus genomes uncovers conserved roles of natural products in bacterial physiology.</title>
        <authorList>
            <consortium name="Agbiome Team Llc"/>
            <person name="Bleich R.M."/>
            <person name="Grubbs K.J."/>
            <person name="Santa Maria K.C."/>
            <person name="Allen S.E."/>
            <person name="Farag S."/>
            <person name="Shank E.A."/>
            <person name="Bowers A."/>
        </authorList>
    </citation>
    <scope>NUCLEOTIDE SEQUENCE [LARGE SCALE GENOMIC DNA]</scope>
    <source>
        <strain evidence="3 4">AFS010695</strain>
    </source>
</reference>
<feature type="domain" description="Methyltransferase" evidence="2">
    <location>
        <begin position="224"/>
        <end position="317"/>
    </location>
</feature>
<dbReference type="GO" id="GO:0032259">
    <property type="term" value="P:methylation"/>
    <property type="evidence" value="ECO:0007669"/>
    <property type="project" value="UniProtKB-KW"/>
</dbReference>
<gene>
    <name evidence="3" type="ORF">CN425_14095</name>
</gene>
<evidence type="ECO:0000256" key="1">
    <source>
        <dbReference type="ARBA" id="ARBA00022679"/>
    </source>
</evidence>
<protein>
    <submittedName>
        <fullName evidence="3">Class I SAM-dependent methyltransferase</fullName>
    </submittedName>
</protein>
<dbReference type="EMBL" id="NTWE01000025">
    <property type="protein sequence ID" value="PEW01210.1"/>
    <property type="molecule type" value="Genomic_DNA"/>
</dbReference>
<organism evidence="3 4">
    <name type="scientific">Bacillus cereus</name>
    <dbReference type="NCBI Taxonomy" id="1396"/>
    <lineage>
        <taxon>Bacteria</taxon>
        <taxon>Bacillati</taxon>
        <taxon>Bacillota</taxon>
        <taxon>Bacilli</taxon>
        <taxon>Bacillales</taxon>
        <taxon>Bacillaceae</taxon>
        <taxon>Bacillus</taxon>
        <taxon>Bacillus cereus group</taxon>
    </lineage>
</organism>
<dbReference type="PANTHER" id="PTHR43861">
    <property type="entry name" value="TRANS-ACONITATE 2-METHYLTRANSFERASE-RELATED"/>
    <property type="match status" value="1"/>
</dbReference>
<dbReference type="Gene3D" id="3.40.50.150">
    <property type="entry name" value="Vaccinia Virus protein VP39"/>
    <property type="match status" value="1"/>
</dbReference>
<dbReference type="InterPro" id="IPR029063">
    <property type="entry name" value="SAM-dependent_MTases_sf"/>
</dbReference>
<comment type="caution">
    <text evidence="3">The sequence shown here is derived from an EMBL/GenBank/DDBJ whole genome shotgun (WGS) entry which is preliminary data.</text>
</comment>
<evidence type="ECO:0000259" key="2">
    <source>
        <dbReference type="Pfam" id="PF13649"/>
    </source>
</evidence>
<dbReference type="OrthoDB" id="146133at2"/>
<sequence length="416" mass="49192">MQYSLLMSKYQSYSPNKRYKLPEKSIRINILVRLSKIVGIRDTPLFKLLLFSKVKNYIRFIVLRKIYENFDNVQEMTKGNMHHNIFHSFMDLGIQLGMISQNENVYTLNQEYLLAVKDRNSLVAFEDKNYSKIVNKIQSDYKFIERVIDTEHNTTLGKIIGKLEFVYIKEVLTYLQEINKLDFFKQISPSFSEDFYTDLGELAFNIYTKENYATFISQKQFKSILDIGCGNGNYIDVHLSSDDKQIVGVERQKKVFEKLQTKYKDKSNVVIHNEDIIDLSFECKFDMINMSYMLFYLTQDEKEKLFKRLKEILHRDGSIVICQYYPNFEIYQELMAKHNKDWNLISRYKFDICNSILQAEVVLNNMLIDFAQAEQWNIFLNLLDSSGFEVSEIAPADDTYYSYFITVKHKYGGTND</sequence>
<keyword evidence="3" id="KW-0489">Methyltransferase</keyword>
<keyword evidence="1 3" id="KW-0808">Transferase</keyword>
<accession>A0A2A9U814</accession>
<dbReference type="SUPFAM" id="SSF53335">
    <property type="entry name" value="S-adenosyl-L-methionine-dependent methyltransferases"/>
    <property type="match status" value="1"/>
</dbReference>
<proteinExistence type="predicted"/>
<dbReference type="AlphaFoldDB" id="A0A2A9U814"/>
<evidence type="ECO:0000313" key="3">
    <source>
        <dbReference type="EMBL" id="PEW01210.1"/>
    </source>
</evidence>
<dbReference type="Pfam" id="PF13649">
    <property type="entry name" value="Methyltransf_25"/>
    <property type="match status" value="1"/>
</dbReference>
<dbReference type="RefSeq" id="WP_001200137.1">
    <property type="nucleotide sequence ID" value="NZ_NTWE01000025.1"/>
</dbReference>
<dbReference type="CDD" id="cd02440">
    <property type="entry name" value="AdoMet_MTases"/>
    <property type="match status" value="1"/>
</dbReference>
<name>A0A2A9U814_BACCE</name>
<dbReference type="GO" id="GO:0008168">
    <property type="term" value="F:methyltransferase activity"/>
    <property type="evidence" value="ECO:0007669"/>
    <property type="project" value="UniProtKB-KW"/>
</dbReference>
<dbReference type="Proteomes" id="UP000220635">
    <property type="component" value="Unassembled WGS sequence"/>
</dbReference>